<reference evidence="4" key="1">
    <citation type="submission" date="2025-08" db="UniProtKB">
        <authorList>
            <consortium name="Ensembl"/>
        </authorList>
    </citation>
    <scope>IDENTIFICATION</scope>
</reference>
<feature type="compositionally biased region" description="Acidic residues" evidence="1">
    <location>
        <begin position="122"/>
        <end position="134"/>
    </location>
</feature>
<dbReference type="PANTHER" id="PTHR15312">
    <property type="entry name" value="PROTEIN TYROSINE PHOSPHATASE RECEPTOR TYPE C-ASSOCIATED PROTEIN"/>
    <property type="match status" value="1"/>
</dbReference>
<keyword evidence="2" id="KW-0472">Membrane</keyword>
<evidence type="ECO:0000256" key="1">
    <source>
        <dbReference type="SAM" id="MobiDB-lite"/>
    </source>
</evidence>
<dbReference type="GeneTree" id="ENSGT00390000017041"/>
<evidence type="ECO:0000313" key="4">
    <source>
        <dbReference type="Ensembl" id="ENSNNAP00000022324.1"/>
    </source>
</evidence>
<dbReference type="AlphaFoldDB" id="A0A8C7E431"/>
<dbReference type="Ensembl" id="ENSNNAT00000023397.1">
    <property type="protein sequence ID" value="ENSNNAP00000022324.1"/>
    <property type="gene ID" value="ENSNNAG00000014726.1"/>
</dbReference>
<feature type="transmembrane region" description="Helical" evidence="2">
    <location>
        <begin position="37"/>
        <end position="57"/>
    </location>
</feature>
<dbReference type="OrthoDB" id="9451766at2759"/>
<dbReference type="PANTHER" id="PTHR15312:SF1">
    <property type="entry name" value="PROTEIN TYROSINE PHOSPHATASE RECEPTOR TYPE C-ASSOCIATED PROTEIN"/>
    <property type="match status" value="1"/>
</dbReference>
<accession>A0A8C7E431</accession>
<evidence type="ECO:0000256" key="2">
    <source>
        <dbReference type="SAM" id="Phobius"/>
    </source>
</evidence>
<dbReference type="Pfam" id="PF15713">
    <property type="entry name" value="PTPRCAP"/>
    <property type="match status" value="1"/>
</dbReference>
<keyword evidence="2" id="KW-0812">Transmembrane</keyword>
<keyword evidence="3" id="KW-0732">Signal</keyword>
<feature type="region of interest" description="Disordered" evidence="1">
    <location>
        <begin position="92"/>
        <end position="137"/>
    </location>
</feature>
<reference evidence="4" key="2">
    <citation type="submission" date="2025-09" db="UniProtKB">
        <authorList>
            <consortium name="Ensembl"/>
        </authorList>
    </citation>
    <scope>IDENTIFICATION</scope>
</reference>
<dbReference type="Proteomes" id="UP000694559">
    <property type="component" value="Unplaced"/>
</dbReference>
<feature type="compositionally biased region" description="Acidic residues" evidence="1">
    <location>
        <begin position="92"/>
        <end position="106"/>
    </location>
</feature>
<feature type="signal peptide" evidence="3">
    <location>
        <begin position="1"/>
        <end position="21"/>
    </location>
</feature>
<name>A0A8C7E431_NAJNA</name>
<keyword evidence="5" id="KW-1185">Reference proteome</keyword>
<organism evidence="4 5">
    <name type="scientific">Naja naja</name>
    <name type="common">Indian cobra</name>
    <dbReference type="NCBI Taxonomy" id="35670"/>
    <lineage>
        <taxon>Eukaryota</taxon>
        <taxon>Metazoa</taxon>
        <taxon>Chordata</taxon>
        <taxon>Craniata</taxon>
        <taxon>Vertebrata</taxon>
        <taxon>Euteleostomi</taxon>
        <taxon>Lepidosauria</taxon>
        <taxon>Squamata</taxon>
        <taxon>Bifurcata</taxon>
        <taxon>Unidentata</taxon>
        <taxon>Episquamata</taxon>
        <taxon>Toxicofera</taxon>
        <taxon>Serpentes</taxon>
        <taxon>Colubroidea</taxon>
        <taxon>Elapidae</taxon>
        <taxon>Elapinae</taxon>
        <taxon>Naja</taxon>
    </lineage>
</organism>
<feature type="compositionally biased region" description="Basic and acidic residues" evidence="1">
    <location>
        <begin position="107"/>
        <end position="121"/>
    </location>
</feature>
<sequence>LLQKLRLSHVLLLLLPGKIQAENPESGRRNNEDAQVTILICLLFVLLLMLCIAWYYLNHITEGRYHPRHLMSNLVLWWQQFWRETLAEDLDEDYQEEEQNDGELEEERQQHEEEKLTKEANEEAALEEALEEDEVSKVAQGSAEVLLSHLHSFSGTASWEDSGKSLSVTAL</sequence>
<evidence type="ECO:0000313" key="5">
    <source>
        <dbReference type="Proteomes" id="UP000694559"/>
    </source>
</evidence>
<dbReference type="OMA" id="YHPRHLM"/>
<keyword evidence="2" id="KW-1133">Transmembrane helix</keyword>
<protein>
    <submittedName>
        <fullName evidence="4">Protein tyrosine phosphatase receptor type C associated protein</fullName>
    </submittedName>
</protein>
<evidence type="ECO:0000256" key="3">
    <source>
        <dbReference type="SAM" id="SignalP"/>
    </source>
</evidence>
<dbReference type="InterPro" id="IPR016553">
    <property type="entry name" value="PTPRCAP"/>
</dbReference>
<feature type="chain" id="PRO_5034564755" evidence="3">
    <location>
        <begin position="22"/>
        <end position="171"/>
    </location>
</feature>
<proteinExistence type="predicted"/>